<accession>W6TF60</accession>
<organism evidence="1 2">
    <name type="scientific">Borrelia duttonii CR2A</name>
    <dbReference type="NCBI Taxonomy" id="1432657"/>
    <lineage>
        <taxon>Bacteria</taxon>
        <taxon>Pseudomonadati</taxon>
        <taxon>Spirochaetota</taxon>
        <taxon>Spirochaetia</taxon>
        <taxon>Spirochaetales</taxon>
        <taxon>Borreliaceae</taxon>
        <taxon>Borrelia</taxon>
    </lineage>
</organism>
<dbReference type="Proteomes" id="UP000019148">
    <property type="component" value="Unassembled WGS sequence"/>
</dbReference>
<dbReference type="AlphaFoldDB" id="W6TF60"/>
<name>W6TF60_9SPIR</name>
<evidence type="ECO:0000313" key="2">
    <source>
        <dbReference type="Proteomes" id="UP000019148"/>
    </source>
</evidence>
<sequence length="65" mass="7908">MFINTYLFKKRDMVYPLIFFNFSVEVDLKRTDDKNSQIEINKIVCVINLYLEKEFYIVCFIKISN</sequence>
<dbReference type="EMBL" id="AZIT01000065">
    <property type="protein sequence ID" value="ETZ17312.1"/>
    <property type="molecule type" value="Genomic_DNA"/>
</dbReference>
<evidence type="ECO:0000313" key="1">
    <source>
        <dbReference type="EMBL" id="ETZ17312.1"/>
    </source>
</evidence>
<gene>
    <name evidence="1" type="ORF">BDCR2A_01760</name>
</gene>
<proteinExistence type="predicted"/>
<protein>
    <submittedName>
        <fullName evidence="1">Uncharacterized protein</fullName>
    </submittedName>
</protein>
<reference evidence="1 2" key="1">
    <citation type="submission" date="2013-12" db="EMBL/GenBank/DDBJ databases">
        <title>Comparative genomics of relapsing fever spirochetes.</title>
        <authorList>
            <person name="Schwan T.G."/>
            <person name="Raffel S.J."/>
            <person name="Porcella S.F."/>
        </authorList>
    </citation>
    <scope>NUCLEOTIDE SEQUENCE [LARGE SCALE GENOMIC DNA]</scope>
    <source>
        <strain evidence="1 2">CR2A</strain>
    </source>
</reference>
<comment type="caution">
    <text evidence="1">The sequence shown here is derived from an EMBL/GenBank/DDBJ whole genome shotgun (WGS) entry which is preliminary data.</text>
</comment>